<dbReference type="InterPro" id="IPR007138">
    <property type="entry name" value="ABM_dom"/>
</dbReference>
<name>A0A8D2KZ24_VARKO</name>
<dbReference type="PROSITE" id="PS51725">
    <property type="entry name" value="ABM"/>
    <property type="match status" value="1"/>
</dbReference>
<dbReference type="PANTHER" id="PTHR12178:SF11">
    <property type="entry name" value="N-TERMINAL EF-HAND CALCIUM-BINDING PROTEIN 1"/>
    <property type="match status" value="1"/>
</dbReference>
<dbReference type="AlphaFoldDB" id="A0A8D2KZ24"/>
<dbReference type="Pfam" id="PF03992">
    <property type="entry name" value="ABM"/>
    <property type="match status" value="1"/>
</dbReference>
<evidence type="ECO:0000259" key="1">
    <source>
        <dbReference type="PROSITE" id="PS51725"/>
    </source>
</evidence>
<protein>
    <recommendedName>
        <fullName evidence="1">ABM domain-containing protein</fullName>
    </recommendedName>
</protein>
<keyword evidence="3" id="KW-1185">Reference proteome</keyword>
<dbReference type="Gene3D" id="3.30.70.100">
    <property type="match status" value="1"/>
</dbReference>
<accession>A0A8D2KZ24</accession>
<sequence>MIVQRQMSVIAEELEQFRFALKQYVDTASSQDGCLHVSIQKISRESRFIIYEFWENNAWNSHLQTNYSKIFQRINVDCLKTPEHITTMLVPGNSCIL</sequence>
<dbReference type="InterPro" id="IPR011008">
    <property type="entry name" value="Dimeric_a/b-barrel"/>
</dbReference>
<dbReference type="SUPFAM" id="SSF54909">
    <property type="entry name" value="Dimeric alpha+beta barrel"/>
    <property type="match status" value="1"/>
</dbReference>
<reference evidence="2" key="2">
    <citation type="submission" date="2025-09" db="UniProtKB">
        <authorList>
            <consortium name="Ensembl"/>
        </authorList>
    </citation>
    <scope>IDENTIFICATION</scope>
</reference>
<organism evidence="2 3">
    <name type="scientific">Varanus komodoensis</name>
    <name type="common">Komodo dragon</name>
    <dbReference type="NCBI Taxonomy" id="61221"/>
    <lineage>
        <taxon>Eukaryota</taxon>
        <taxon>Metazoa</taxon>
        <taxon>Chordata</taxon>
        <taxon>Craniata</taxon>
        <taxon>Vertebrata</taxon>
        <taxon>Euteleostomi</taxon>
        <taxon>Lepidosauria</taxon>
        <taxon>Squamata</taxon>
        <taxon>Bifurcata</taxon>
        <taxon>Unidentata</taxon>
        <taxon>Episquamata</taxon>
        <taxon>Toxicofera</taxon>
        <taxon>Anguimorpha</taxon>
        <taxon>Paleoanguimorpha</taxon>
        <taxon>Varanoidea</taxon>
        <taxon>Varanidae</taxon>
        <taxon>Varanus</taxon>
    </lineage>
</organism>
<reference evidence="2" key="1">
    <citation type="submission" date="2025-08" db="UniProtKB">
        <authorList>
            <consortium name="Ensembl"/>
        </authorList>
    </citation>
    <scope>IDENTIFICATION</scope>
</reference>
<dbReference type="InterPro" id="IPR039862">
    <property type="entry name" value="NECAB1/2/3"/>
</dbReference>
<dbReference type="Proteomes" id="UP000694545">
    <property type="component" value="Unplaced"/>
</dbReference>
<evidence type="ECO:0000313" key="2">
    <source>
        <dbReference type="Ensembl" id="ENSVKKP00000014311.1"/>
    </source>
</evidence>
<dbReference type="GO" id="GO:0042984">
    <property type="term" value="P:regulation of amyloid precursor protein biosynthetic process"/>
    <property type="evidence" value="ECO:0007669"/>
    <property type="project" value="TreeGrafter"/>
</dbReference>
<dbReference type="GO" id="GO:0005737">
    <property type="term" value="C:cytoplasm"/>
    <property type="evidence" value="ECO:0007669"/>
    <property type="project" value="TreeGrafter"/>
</dbReference>
<dbReference type="PANTHER" id="PTHR12178">
    <property type="entry name" value="EF-HAND DOMAIN-CONTAINING PROTEIN"/>
    <property type="match status" value="1"/>
</dbReference>
<evidence type="ECO:0000313" key="3">
    <source>
        <dbReference type="Proteomes" id="UP000694545"/>
    </source>
</evidence>
<proteinExistence type="predicted"/>
<dbReference type="OMA" id="WESRICS"/>
<feature type="domain" description="ABM" evidence="1">
    <location>
        <begin position="1"/>
        <end position="88"/>
    </location>
</feature>
<dbReference type="Ensembl" id="ENSVKKT00000014660.1">
    <property type="protein sequence ID" value="ENSVKKP00000014311.1"/>
    <property type="gene ID" value="ENSVKKG00000009854.1"/>
</dbReference>